<evidence type="ECO:0000313" key="1">
    <source>
        <dbReference type="EMBL" id="KKS17377.1"/>
    </source>
</evidence>
<protein>
    <submittedName>
        <fullName evidence="1">Uncharacterized protein</fullName>
    </submittedName>
</protein>
<evidence type="ECO:0000313" key="2">
    <source>
        <dbReference type="Proteomes" id="UP000034163"/>
    </source>
</evidence>
<comment type="caution">
    <text evidence="1">The sequence shown here is derived from an EMBL/GenBank/DDBJ whole genome shotgun (WGS) entry which is preliminary data.</text>
</comment>
<dbReference type="AlphaFoldDB" id="A0A0G0WZ02"/>
<accession>A0A0G0WZ02</accession>
<name>A0A0G0WZ02_UNCKA</name>
<sequence length="91" mass="10195">MFKTVGDLVRGLKDDRVNIPFDETHHLSRPVKLIFLAATLVVREKDRNISNSTPLTEVILYTIANVAFAITDERYRTAGAEITVTIHNITG</sequence>
<proteinExistence type="predicted"/>
<dbReference type="EMBL" id="LCBS01000003">
    <property type="protein sequence ID" value="KKS17377.1"/>
    <property type="molecule type" value="Genomic_DNA"/>
</dbReference>
<organism evidence="1 2">
    <name type="scientific">candidate division WWE3 bacterium GW2011_GWB1_41_6</name>
    <dbReference type="NCBI Taxonomy" id="1619112"/>
    <lineage>
        <taxon>Bacteria</taxon>
        <taxon>Katanobacteria</taxon>
    </lineage>
</organism>
<reference evidence="1 2" key="1">
    <citation type="journal article" date="2015" name="Nature">
        <title>rRNA introns, odd ribosomes, and small enigmatic genomes across a large radiation of phyla.</title>
        <authorList>
            <person name="Brown C.T."/>
            <person name="Hug L.A."/>
            <person name="Thomas B.C."/>
            <person name="Sharon I."/>
            <person name="Castelle C.J."/>
            <person name="Singh A."/>
            <person name="Wilkins M.J."/>
            <person name="Williams K.H."/>
            <person name="Banfield J.F."/>
        </authorList>
    </citation>
    <scope>NUCLEOTIDE SEQUENCE [LARGE SCALE GENOMIC DNA]</scope>
</reference>
<dbReference type="Proteomes" id="UP000034163">
    <property type="component" value="Unassembled WGS sequence"/>
</dbReference>
<gene>
    <name evidence="1" type="ORF">UU72_C0003G0038</name>
</gene>